<keyword evidence="2" id="KW-1185">Reference proteome</keyword>
<name>A0AC59G4Y2_CLODI</name>
<gene>
    <name evidence="1" type="ORF">CDIF1296T_03833</name>
</gene>
<keyword evidence="1" id="KW-0489">Methyltransferase</keyword>
<proteinExistence type="predicted"/>
<sequence>MLNIEKYKLYNGNCLEIMDLIEDKSIDLILCDLPYGTTNCKWDTIIPFKSIWNQYNRIIKDGGAIVLFSAQPFTTSLINSNIKNYKYSWYWIKINLQDSHFLNTSHFEK</sequence>
<dbReference type="Proteomes" id="UP001510562">
    <property type="component" value="Plasmid unnamed"/>
</dbReference>
<dbReference type="EMBL" id="CP011969">
    <property type="protein sequence ID" value="AKP44626.1"/>
    <property type="molecule type" value="Genomic_DNA"/>
</dbReference>
<accession>A0AC59G4Y2</accession>
<protein>
    <submittedName>
        <fullName evidence="1">DNA modification methylase</fullName>
    </submittedName>
</protein>
<keyword evidence="1" id="KW-0808">Transferase</keyword>
<evidence type="ECO:0000313" key="1">
    <source>
        <dbReference type="EMBL" id="AKP44626.1"/>
    </source>
</evidence>
<evidence type="ECO:0000313" key="2">
    <source>
        <dbReference type="Proteomes" id="UP001510562"/>
    </source>
</evidence>
<geneLocation type="plasmid" evidence="1 2">
    <name>unnamed</name>
</geneLocation>
<organism evidence="1 2">
    <name type="scientific">Clostridioides difficile ATCC 9689 = DSM 1296</name>
    <dbReference type="NCBI Taxonomy" id="1121308"/>
    <lineage>
        <taxon>Bacteria</taxon>
        <taxon>Bacillati</taxon>
        <taxon>Bacillota</taxon>
        <taxon>Clostridia</taxon>
        <taxon>Peptostreptococcales</taxon>
        <taxon>Peptostreptococcaceae</taxon>
        <taxon>Clostridioides</taxon>
    </lineage>
</organism>
<keyword evidence="1" id="KW-0614">Plasmid</keyword>
<reference evidence="1 2" key="1">
    <citation type="journal article" date="2015" name="Genome Announc.">
        <title>Complete Genome Sequence of the Clostridium difficile Type Strain DSM 1296T.</title>
        <authorList>
            <person name="Riedel T."/>
            <person name="Bunk B."/>
            <person name="Wittmann J."/>
            <person name="Thurmer A."/>
            <person name="Sproer C."/>
            <person name="Gronow S."/>
            <person name="Liesegang H."/>
            <person name="Daniel R."/>
            <person name="Overmann J."/>
        </authorList>
    </citation>
    <scope>NUCLEOTIDE SEQUENCE [LARGE SCALE GENOMIC DNA]</scope>
    <source>
        <strain evidence="2">ATCC 9689 / DSM 1296 / BCRC 10642 / JCM 1296 / NCIMB 10666 / NCTC 11209 / 90556-M6S</strain>
    </source>
</reference>